<comment type="caution">
    <text evidence="2">The sequence shown here is derived from an EMBL/GenBank/DDBJ whole genome shotgun (WGS) entry which is preliminary data.</text>
</comment>
<feature type="compositionally biased region" description="Low complexity" evidence="1">
    <location>
        <begin position="48"/>
        <end position="63"/>
    </location>
</feature>
<proteinExistence type="predicted"/>
<protein>
    <submittedName>
        <fullName evidence="2">Uncharacterized protein</fullName>
    </submittedName>
</protein>
<dbReference type="Proteomes" id="UP000324222">
    <property type="component" value="Unassembled WGS sequence"/>
</dbReference>
<evidence type="ECO:0000313" key="3">
    <source>
        <dbReference type="Proteomes" id="UP000324222"/>
    </source>
</evidence>
<feature type="region of interest" description="Disordered" evidence="1">
    <location>
        <begin position="1"/>
        <end position="73"/>
    </location>
</feature>
<sequence length="73" mass="7713">MSHLRRKISATSLNIAGPLDMRMERPPPTPGVNIHLQSPTKVDVYPVPQEGQQEPGGAAAPAATPRRGYGKGG</sequence>
<evidence type="ECO:0000313" key="2">
    <source>
        <dbReference type="EMBL" id="MPC14117.1"/>
    </source>
</evidence>
<evidence type="ECO:0000256" key="1">
    <source>
        <dbReference type="SAM" id="MobiDB-lite"/>
    </source>
</evidence>
<organism evidence="2 3">
    <name type="scientific">Portunus trituberculatus</name>
    <name type="common">Swimming crab</name>
    <name type="synonym">Neptunus trituberculatus</name>
    <dbReference type="NCBI Taxonomy" id="210409"/>
    <lineage>
        <taxon>Eukaryota</taxon>
        <taxon>Metazoa</taxon>
        <taxon>Ecdysozoa</taxon>
        <taxon>Arthropoda</taxon>
        <taxon>Crustacea</taxon>
        <taxon>Multicrustacea</taxon>
        <taxon>Malacostraca</taxon>
        <taxon>Eumalacostraca</taxon>
        <taxon>Eucarida</taxon>
        <taxon>Decapoda</taxon>
        <taxon>Pleocyemata</taxon>
        <taxon>Brachyura</taxon>
        <taxon>Eubrachyura</taxon>
        <taxon>Portunoidea</taxon>
        <taxon>Portunidae</taxon>
        <taxon>Portuninae</taxon>
        <taxon>Portunus</taxon>
    </lineage>
</organism>
<reference evidence="2 3" key="1">
    <citation type="submission" date="2019-05" db="EMBL/GenBank/DDBJ databases">
        <title>Another draft genome of Portunus trituberculatus and its Hox gene families provides insights of decapod evolution.</title>
        <authorList>
            <person name="Jeong J.-H."/>
            <person name="Song I."/>
            <person name="Kim S."/>
            <person name="Choi T."/>
            <person name="Kim D."/>
            <person name="Ryu S."/>
            <person name="Kim W."/>
        </authorList>
    </citation>
    <scope>NUCLEOTIDE SEQUENCE [LARGE SCALE GENOMIC DNA]</scope>
    <source>
        <tissue evidence="2">Muscle</tissue>
    </source>
</reference>
<keyword evidence="3" id="KW-1185">Reference proteome</keyword>
<dbReference type="EMBL" id="VSRR010000329">
    <property type="protein sequence ID" value="MPC14117.1"/>
    <property type="molecule type" value="Genomic_DNA"/>
</dbReference>
<accession>A0A5B7CWA2</accession>
<dbReference type="AlphaFoldDB" id="A0A5B7CWA2"/>
<name>A0A5B7CWA2_PORTR</name>
<gene>
    <name evidence="2" type="ORF">E2C01_006870</name>
</gene>